<dbReference type="CDD" id="cd00383">
    <property type="entry name" value="trans_reg_C"/>
    <property type="match status" value="1"/>
</dbReference>
<dbReference type="InterPro" id="IPR011006">
    <property type="entry name" value="CheY-like_superfamily"/>
</dbReference>
<dbReference type="GO" id="GO:0000976">
    <property type="term" value="F:transcription cis-regulatory region binding"/>
    <property type="evidence" value="ECO:0007669"/>
    <property type="project" value="TreeGrafter"/>
</dbReference>
<protein>
    <submittedName>
        <fullName evidence="10">Two component transcriptional regulator, winged helix family</fullName>
        <ecNumber evidence="10">2.7.3.-</ecNumber>
    </submittedName>
</protein>
<name>D5BT47_PUNMI</name>
<keyword evidence="4 7" id="KW-0238">DNA-binding</keyword>
<dbReference type="Gene3D" id="6.10.250.690">
    <property type="match status" value="1"/>
</dbReference>
<dbReference type="Pfam" id="PF00486">
    <property type="entry name" value="Trans_reg_C"/>
    <property type="match status" value="1"/>
</dbReference>
<keyword evidence="5" id="KW-0804">Transcription</keyword>
<evidence type="ECO:0000313" key="10">
    <source>
        <dbReference type="EMBL" id="ADE39444.1"/>
    </source>
</evidence>
<dbReference type="EMBL" id="CP001751">
    <property type="protein sequence ID" value="ADE39444.1"/>
    <property type="molecule type" value="Genomic_DNA"/>
</dbReference>
<dbReference type="GO" id="GO:0000156">
    <property type="term" value="F:phosphorelay response regulator activity"/>
    <property type="evidence" value="ECO:0007669"/>
    <property type="project" value="TreeGrafter"/>
</dbReference>
<evidence type="ECO:0000256" key="2">
    <source>
        <dbReference type="ARBA" id="ARBA00023012"/>
    </source>
</evidence>
<dbReference type="KEGG" id="apb:SAR116_1201"/>
<feature type="modified residue" description="4-aspartylphosphate" evidence="6">
    <location>
        <position position="54"/>
    </location>
</feature>
<dbReference type="CDD" id="cd17618">
    <property type="entry name" value="REC_OmpR_PhoB"/>
    <property type="match status" value="1"/>
</dbReference>
<feature type="DNA-binding region" description="OmpR/PhoB-type" evidence="7">
    <location>
        <begin position="130"/>
        <end position="233"/>
    </location>
</feature>
<dbReference type="GO" id="GO:0032993">
    <property type="term" value="C:protein-DNA complex"/>
    <property type="evidence" value="ECO:0007669"/>
    <property type="project" value="TreeGrafter"/>
</dbReference>
<dbReference type="PROSITE" id="PS50110">
    <property type="entry name" value="RESPONSE_REGULATORY"/>
    <property type="match status" value="1"/>
</dbReference>
<keyword evidence="2" id="KW-0902">Two-component regulatory system</keyword>
<evidence type="ECO:0000256" key="5">
    <source>
        <dbReference type="ARBA" id="ARBA00023163"/>
    </source>
</evidence>
<dbReference type="Pfam" id="PF00072">
    <property type="entry name" value="Response_reg"/>
    <property type="match status" value="1"/>
</dbReference>
<dbReference type="PANTHER" id="PTHR48111">
    <property type="entry name" value="REGULATOR OF RPOS"/>
    <property type="match status" value="1"/>
</dbReference>
<reference evidence="10 11" key="1">
    <citation type="journal article" date="2010" name="J. Bacteriol.">
        <title>Complete genome sequence of "Candidatus Puniceispirillum marinum" IMCC1322, a representative of the SAR116 clade in the Alphaproteobacteria.</title>
        <authorList>
            <person name="Oh H.M."/>
            <person name="Kwon K.K."/>
            <person name="Kang I."/>
            <person name="Kang S.G."/>
            <person name="Lee J.H."/>
            <person name="Kim S.J."/>
            <person name="Cho J.C."/>
        </authorList>
    </citation>
    <scope>NUCLEOTIDE SEQUENCE [LARGE SCALE GENOMIC DNA]</scope>
    <source>
        <strain evidence="10 11">IMCC1322</strain>
    </source>
</reference>
<keyword evidence="10" id="KW-0808">Transferase</keyword>
<dbReference type="EC" id="2.7.3.-" evidence="10"/>
<evidence type="ECO:0000313" key="11">
    <source>
        <dbReference type="Proteomes" id="UP000007460"/>
    </source>
</evidence>
<dbReference type="HOGENOM" id="CLU_000445_30_4_5"/>
<dbReference type="InterPro" id="IPR039420">
    <property type="entry name" value="WalR-like"/>
</dbReference>
<feature type="domain" description="Response regulatory" evidence="8">
    <location>
        <begin position="5"/>
        <end position="121"/>
    </location>
</feature>
<dbReference type="Proteomes" id="UP000007460">
    <property type="component" value="Chromosome"/>
</dbReference>
<dbReference type="Gene3D" id="3.40.50.2300">
    <property type="match status" value="1"/>
</dbReference>
<evidence type="ECO:0000256" key="4">
    <source>
        <dbReference type="ARBA" id="ARBA00023125"/>
    </source>
</evidence>
<keyword evidence="1 6" id="KW-0597">Phosphoprotein</keyword>
<dbReference type="GO" id="GO:0005829">
    <property type="term" value="C:cytosol"/>
    <property type="evidence" value="ECO:0007669"/>
    <property type="project" value="TreeGrafter"/>
</dbReference>
<evidence type="ECO:0000259" key="9">
    <source>
        <dbReference type="PROSITE" id="PS51755"/>
    </source>
</evidence>
<keyword evidence="3" id="KW-0805">Transcription regulation</keyword>
<dbReference type="InterPro" id="IPR036388">
    <property type="entry name" value="WH-like_DNA-bd_sf"/>
</dbReference>
<dbReference type="SUPFAM" id="SSF46894">
    <property type="entry name" value="C-terminal effector domain of the bipartite response regulators"/>
    <property type="match status" value="1"/>
</dbReference>
<dbReference type="GO" id="GO:0016740">
    <property type="term" value="F:transferase activity"/>
    <property type="evidence" value="ECO:0007669"/>
    <property type="project" value="UniProtKB-KW"/>
</dbReference>
<accession>D5BT47</accession>
<dbReference type="PANTHER" id="PTHR48111:SF40">
    <property type="entry name" value="PHOSPHATE REGULON TRANSCRIPTIONAL REGULATORY PROTEIN PHOB"/>
    <property type="match status" value="1"/>
</dbReference>
<dbReference type="Gene3D" id="1.10.10.10">
    <property type="entry name" value="Winged helix-like DNA-binding domain superfamily/Winged helix DNA-binding domain"/>
    <property type="match status" value="1"/>
</dbReference>
<evidence type="ECO:0000256" key="6">
    <source>
        <dbReference type="PROSITE-ProRule" id="PRU00169"/>
    </source>
</evidence>
<dbReference type="SUPFAM" id="SSF52172">
    <property type="entry name" value="CheY-like"/>
    <property type="match status" value="1"/>
</dbReference>
<evidence type="ECO:0000256" key="3">
    <source>
        <dbReference type="ARBA" id="ARBA00023015"/>
    </source>
</evidence>
<dbReference type="GO" id="GO:0006355">
    <property type="term" value="P:regulation of DNA-templated transcription"/>
    <property type="evidence" value="ECO:0007669"/>
    <property type="project" value="InterPro"/>
</dbReference>
<dbReference type="eggNOG" id="COG0745">
    <property type="taxonomic scope" value="Bacteria"/>
</dbReference>
<dbReference type="AlphaFoldDB" id="D5BT47"/>
<proteinExistence type="predicted"/>
<dbReference type="FunFam" id="3.40.50.2300:FF:000001">
    <property type="entry name" value="DNA-binding response regulator PhoB"/>
    <property type="match status" value="1"/>
</dbReference>
<gene>
    <name evidence="10" type="ordered locus">SAR116_1201</name>
</gene>
<sequence>MMNAKILIADDEPNQLELLSFNLRQAGFTVFEAADGRQAVNMVEDLQPDLIILDWMMPHMSGIEVCRLFRSRTETKDLPVIILSARGEEGDRTLGLDTGADDYITKPFSPRELVSRVKALLRRARPALASDMMEFEDLQIFPSRMEVRRAGKTVPLGPKEYQLLLTLFERPGQVFSRPLLLDRVWGHGVFVEERTVDVHFSRLRKAINGAASDNDKRPNLIRTVRGGGYALGTIS</sequence>
<dbReference type="PROSITE" id="PS51755">
    <property type="entry name" value="OMPR_PHOB"/>
    <property type="match status" value="1"/>
</dbReference>
<dbReference type="STRING" id="488538.SAR116_1201"/>
<feature type="domain" description="OmpR/PhoB-type" evidence="9">
    <location>
        <begin position="130"/>
        <end position="233"/>
    </location>
</feature>
<evidence type="ECO:0000256" key="7">
    <source>
        <dbReference type="PROSITE-ProRule" id="PRU01091"/>
    </source>
</evidence>
<organism evidence="10 11">
    <name type="scientific">Puniceispirillum marinum (strain IMCC1322)</name>
    <dbReference type="NCBI Taxonomy" id="488538"/>
    <lineage>
        <taxon>Bacteria</taxon>
        <taxon>Pseudomonadati</taxon>
        <taxon>Pseudomonadota</taxon>
        <taxon>Alphaproteobacteria</taxon>
        <taxon>Candidatus Puniceispirillales</taxon>
        <taxon>Candidatus Puniceispirillaceae</taxon>
        <taxon>Candidatus Puniceispirillum</taxon>
    </lineage>
</organism>
<keyword evidence="11" id="KW-1185">Reference proteome</keyword>
<dbReference type="InterPro" id="IPR001867">
    <property type="entry name" value="OmpR/PhoB-type_DNA-bd"/>
</dbReference>
<evidence type="ECO:0000256" key="1">
    <source>
        <dbReference type="ARBA" id="ARBA00022553"/>
    </source>
</evidence>
<dbReference type="SMART" id="SM00862">
    <property type="entry name" value="Trans_reg_C"/>
    <property type="match status" value="1"/>
</dbReference>
<dbReference type="InterPro" id="IPR016032">
    <property type="entry name" value="Sig_transdc_resp-reg_C-effctor"/>
</dbReference>
<evidence type="ECO:0000259" key="8">
    <source>
        <dbReference type="PROSITE" id="PS50110"/>
    </source>
</evidence>
<dbReference type="InterPro" id="IPR001789">
    <property type="entry name" value="Sig_transdc_resp-reg_receiver"/>
</dbReference>
<dbReference type="SMART" id="SM00448">
    <property type="entry name" value="REC"/>
    <property type="match status" value="1"/>
</dbReference>